<evidence type="ECO:0000313" key="1">
    <source>
        <dbReference type="EMBL" id="GIX95437.1"/>
    </source>
</evidence>
<reference evidence="1 2" key="1">
    <citation type="submission" date="2021-06" db="EMBL/GenBank/DDBJ databases">
        <title>Caerostris extrusa draft genome.</title>
        <authorList>
            <person name="Kono N."/>
            <person name="Arakawa K."/>
        </authorList>
    </citation>
    <scope>NUCLEOTIDE SEQUENCE [LARGE SCALE GENOMIC DNA]</scope>
</reference>
<comment type="caution">
    <text evidence="1">The sequence shown here is derived from an EMBL/GenBank/DDBJ whole genome shotgun (WGS) entry which is preliminary data.</text>
</comment>
<sequence>MNFHIILSLKICLDTEKLSSILTNFSIYLRFNRHYKLTDNLLKKHHHHQLLEAISSQLQHLAPIKTKLRLVHPLALISLFPHPLNSKIIQRANPNWVCGGGARNQKQSGVWAHCHLW</sequence>
<keyword evidence="2" id="KW-1185">Reference proteome</keyword>
<evidence type="ECO:0000313" key="2">
    <source>
        <dbReference type="Proteomes" id="UP001054945"/>
    </source>
</evidence>
<proteinExistence type="predicted"/>
<gene>
    <name evidence="1" type="ORF">CEXT_280861</name>
</gene>
<dbReference type="AlphaFoldDB" id="A0AAV4PDR5"/>
<dbReference type="Proteomes" id="UP001054945">
    <property type="component" value="Unassembled WGS sequence"/>
</dbReference>
<organism evidence="1 2">
    <name type="scientific">Caerostris extrusa</name>
    <name type="common">Bark spider</name>
    <name type="synonym">Caerostris bankana</name>
    <dbReference type="NCBI Taxonomy" id="172846"/>
    <lineage>
        <taxon>Eukaryota</taxon>
        <taxon>Metazoa</taxon>
        <taxon>Ecdysozoa</taxon>
        <taxon>Arthropoda</taxon>
        <taxon>Chelicerata</taxon>
        <taxon>Arachnida</taxon>
        <taxon>Araneae</taxon>
        <taxon>Araneomorphae</taxon>
        <taxon>Entelegynae</taxon>
        <taxon>Araneoidea</taxon>
        <taxon>Araneidae</taxon>
        <taxon>Caerostris</taxon>
    </lineage>
</organism>
<accession>A0AAV4PDR5</accession>
<protein>
    <submittedName>
        <fullName evidence="1">Uncharacterized protein</fullName>
    </submittedName>
</protein>
<name>A0AAV4PDR5_CAEEX</name>
<dbReference type="EMBL" id="BPLR01004516">
    <property type="protein sequence ID" value="GIX95437.1"/>
    <property type="molecule type" value="Genomic_DNA"/>
</dbReference>